<gene>
    <name evidence="1" type="ORF">GMLC_21540</name>
</gene>
<dbReference type="RefSeq" id="WP_183361126.1">
    <property type="nucleotide sequence ID" value="NZ_BLXZ01000004.1"/>
</dbReference>
<protein>
    <submittedName>
        <fullName evidence="1">Uncharacterized protein</fullName>
    </submittedName>
</protein>
<proteinExistence type="predicted"/>
<dbReference type="AlphaFoldDB" id="A0A6V8N7N8"/>
<name>A0A6V8N7N8_9BACT</name>
<organism evidence="1 2">
    <name type="scientific">Geomonas limicola</name>
    <dbReference type="NCBI Taxonomy" id="2740186"/>
    <lineage>
        <taxon>Bacteria</taxon>
        <taxon>Pseudomonadati</taxon>
        <taxon>Thermodesulfobacteriota</taxon>
        <taxon>Desulfuromonadia</taxon>
        <taxon>Geobacterales</taxon>
        <taxon>Geobacteraceae</taxon>
        <taxon>Geomonas</taxon>
    </lineage>
</organism>
<evidence type="ECO:0000313" key="1">
    <source>
        <dbReference type="EMBL" id="GFO68575.1"/>
    </source>
</evidence>
<reference evidence="2" key="1">
    <citation type="submission" date="2020-06" db="EMBL/GenBank/DDBJ databases">
        <title>Draft genomic sequecing of Geomonas sp. Red745.</title>
        <authorList>
            <person name="Itoh H."/>
            <person name="Xu Z.X."/>
            <person name="Ushijima N."/>
            <person name="Masuda Y."/>
            <person name="Shiratori Y."/>
            <person name="Senoo K."/>
        </authorList>
    </citation>
    <scope>NUCLEOTIDE SEQUENCE [LARGE SCALE GENOMIC DNA]</scope>
    <source>
        <strain evidence="2">Red745</strain>
    </source>
</reference>
<accession>A0A6V8N7N8</accession>
<comment type="caution">
    <text evidence="1">The sequence shown here is derived from an EMBL/GenBank/DDBJ whole genome shotgun (WGS) entry which is preliminary data.</text>
</comment>
<sequence length="57" mass="6340">MVQIDARELEAEVGLMEVVDVPNAAEDELRKASKEGEALGTSEEEDDDFLLLFDDIE</sequence>
<keyword evidence="2" id="KW-1185">Reference proteome</keyword>
<dbReference type="EMBL" id="BLXZ01000004">
    <property type="protein sequence ID" value="GFO68575.1"/>
    <property type="molecule type" value="Genomic_DNA"/>
</dbReference>
<dbReference type="Proteomes" id="UP000587586">
    <property type="component" value="Unassembled WGS sequence"/>
</dbReference>
<evidence type="ECO:0000313" key="2">
    <source>
        <dbReference type="Proteomes" id="UP000587586"/>
    </source>
</evidence>